<dbReference type="EMBL" id="JAUSUD010000004">
    <property type="protein sequence ID" value="MDQ0230124.1"/>
    <property type="molecule type" value="Genomic_DNA"/>
</dbReference>
<keyword evidence="2" id="KW-1185">Reference proteome</keyword>
<evidence type="ECO:0000313" key="2">
    <source>
        <dbReference type="Proteomes" id="UP001234495"/>
    </source>
</evidence>
<reference evidence="1 2" key="1">
    <citation type="submission" date="2023-07" db="EMBL/GenBank/DDBJ databases">
        <title>Genomic Encyclopedia of Type Strains, Phase IV (KMG-IV): sequencing the most valuable type-strain genomes for metagenomic binning, comparative biology and taxonomic classification.</title>
        <authorList>
            <person name="Goeker M."/>
        </authorList>
    </citation>
    <scope>NUCLEOTIDE SEQUENCE [LARGE SCALE GENOMIC DNA]</scope>
    <source>
        <strain evidence="1 2">DSM 29005</strain>
    </source>
</reference>
<protein>
    <submittedName>
        <fullName evidence="1">Uncharacterized protein</fullName>
    </submittedName>
</protein>
<evidence type="ECO:0000313" key="1">
    <source>
        <dbReference type="EMBL" id="MDQ0230124.1"/>
    </source>
</evidence>
<comment type="caution">
    <text evidence="1">The sequence shown here is derived from an EMBL/GenBank/DDBJ whole genome shotgun (WGS) entry which is preliminary data.</text>
</comment>
<accession>A0ABT9ZCY2</accession>
<dbReference type="RefSeq" id="WP_307338964.1">
    <property type="nucleotide sequence ID" value="NZ_JAUSUD010000004.1"/>
</dbReference>
<name>A0ABT9ZCY2_9BACI</name>
<dbReference type="Proteomes" id="UP001234495">
    <property type="component" value="Unassembled WGS sequence"/>
</dbReference>
<gene>
    <name evidence="1" type="ORF">J2S19_001376</name>
</gene>
<organism evidence="1 2">
    <name type="scientific">Metabacillus malikii</name>
    <dbReference type="NCBI Taxonomy" id="1504265"/>
    <lineage>
        <taxon>Bacteria</taxon>
        <taxon>Bacillati</taxon>
        <taxon>Bacillota</taxon>
        <taxon>Bacilli</taxon>
        <taxon>Bacillales</taxon>
        <taxon>Bacillaceae</taxon>
        <taxon>Metabacillus</taxon>
    </lineage>
</organism>
<sequence length="148" mass="17138">MKLLNGVTGFYKANQPPNVDKKQFKRLCFNFVSQNGGKVIDFYKSQLTANFYCAQVEVLCTQLYILLNKHYPYLTFASSVEYGDIRFIDNVILTKEFAPFYKVISAGELNMPIHQNMLHGTALNDAELEQIAYWKPKTIGEIIFNYWD</sequence>
<proteinExistence type="predicted"/>